<dbReference type="Proteomes" id="UP000237381">
    <property type="component" value="Unassembled WGS sequence"/>
</dbReference>
<name>A0A2S4LVM9_9BURK</name>
<dbReference type="EMBL" id="PQGA01000024">
    <property type="protein sequence ID" value="POR46409.1"/>
    <property type="molecule type" value="Genomic_DNA"/>
</dbReference>
<dbReference type="Pfam" id="PF09361">
    <property type="entry name" value="Phasin_2"/>
    <property type="match status" value="1"/>
</dbReference>
<keyword evidence="3" id="KW-1185">Reference proteome</keyword>
<dbReference type="NCBIfam" id="TIGR01841">
    <property type="entry name" value="phasin"/>
    <property type="match status" value="1"/>
</dbReference>
<evidence type="ECO:0000259" key="1">
    <source>
        <dbReference type="Pfam" id="PF09361"/>
    </source>
</evidence>
<evidence type="ECO:0000313" key="3">
    <source>
        <dbReference type="Proteomes" id="UP000237381"/>
    </source>
</evidence>
<sequence length="191" mass="20397">MSESPNEFASDRLRAQYQSGIAAFFALTQPALKSVEAVVALNLQATRALLAENEATLKSALQTASPVELFTQHVSASQQAAAKALSYGRQLFDIATHAQAELTQAAQAQAEAQQERAKAFAESFPQNGPAGFAPYFTTFNSTFAAFNNAAETFRTLTQQTIESARNHVDSVTAKAIQQPATQEAAVIQAAK</sequence>
<accession>A0A2S4LVM9</accession>
<dbReference type="RefSeq" id="WP_103707275.1">
    <property type="nucleotide sequence ID" value="NZ_PQGA01000024.1"/>
</dbReference>
<dbReference type="InterPro" id="IPR010127">
    <property type="entry name" value="Phasin_subfam-1"/>
</dbReference>
<comment type="caution">
    <text evidence="2">The sequence shown here is derived from an EMBL/GenBank/DDBJ whole genome shotgun (WGS) entry which is preliminary data.</text>
</comment>
<dbReference type="AlphaFoldDB" id="A0A2S4LVM9"/>
<organism evidence="2 3">
    <name type="scientific">Paraburkholderia eburnea</name>
    <dbReference type="NCBI Taxonomy" id="1189126"/>
    <lineage>
        <taxon>Bacteria</taxon>
        <taxon>Pseudomonadati</taxon>
        <taxon>Pseudomonadota</taxon>
        <taxon>Betaproteobacteria</taxon>
        <taxon>Burkholderiales</taxon>
        <taxon>Burkholderiaceae</taxon>
        <taxon>Paraburkholderia</taxon>
    </lineage>
</organism>
<dbReference type="OrthoDB" id="5298576at2"/>
<reference evidence="2 3" key="1">
    <citation type="submission" date="2018-01" db="EMBL/GenBank/DDBJ databases">
        <title>Genomic Encyclopedia of Type Strains, Phase III (KMG-III): the genomes of soil and plant-associated and newly described type strains.</title>
        <authorList>
            <person name="Whitman W."/>
        </authorList>
    </citation>
    <scope>NUCLEOTIDE SEQUENCE [LARGE SCALE GENOMIC DNA]</scope>
    <source>
        <strain evidence="2 3">JCM 18070</strain>
    </source>
</reference>
<dbReference type="InterPro" id="IPR018968">
    <property type="entry name" value="Phasin"/>
</dbReference>
<feature type="domain" description="Phasin" evidence="1">
    <location>
        <begin position="13"/>
        <end position="109"/>
    </location>
</feature>
<evidence type="ECO:0000313" key="2">
    <source>
        <dbReference type="EMBL" id="POR46409.1"/>
    </source>
</evidence>
<proteinExistence type="predicted"/>
<protein>
    <submittedName>
        <fullName evidence="2">Phasin family protein</fullName>
    </submittedName>
</protein>
<gene>
    <name evidence="2" type="ORF">B0G62_1242</name>
</gene>